<sequence>MTRKPHMLSNNKATPGRSDMVKKVHVGRRQLGLDDVTYRALLQRVTGHVSSTACSVGQLHDVLAEMKRLGFKASRPNHKPWVRKVYALWREMRPMLRGDGSKEALRAFVERCVSVSAPEFLDEPQGRKVIEALKAWKSRMEKGTVSHG</sequence>
<evidence type="ECO:0008006" key="3">
    <source>
        <dbReference type="Google" id="ProtNLM"/>
    </source>
</evidence>
<proteinExistence type="predicted"/>
<dbReference type="Pfam" id="PF06252">
    <property type="entry name" value="GemA"/>
    <property type="match status" value="1"/>
</dbReference>
<keyword evidence="2" id="KW-1185">Reference proteome</keyword>
<evidence type="ECO:0000313" key="1">
    <source>
        <dbReference type="EMBL" id="MBB6457441.1"/>
    </source>
</evidence>
<comment type="caution">
    <text evidence="1">The sequence shown here is derived from an EMBL/GenBank/DDBJ whole genome shotgun (WGS) entry which is preliminary data.</text>
</comment>
<name>A0A841QFV4_9PROT</name>
<organism evidence="1 2">
    <name type="scientific">Acetobacter lovaniensis</name>
    <dbReference type="NCBI Taxonomy" id="104100"/>
    <lineage>
        <taxon>Bacteria</taxon>
        <taxon>Pseudomonadati</taxon>
        <taxon>Pseudomonadota</taxon>
        <taxon>Alphaproteobacteria</taxon>
        <taxon>Acetobacterales</taxon>
        <taxon>Acetobacteraceae</taxon>
        <taxon>Acetobacter</taxon>
    </lineage>
</organism>
<evidence type="ECO:0000313" key="2">
    <source>
        <dbReference type="Proteomes" id="UP000578000"/>
    </source>
</evidence>
<gene>
    <name evidence="1" type="ORF">HNR55_002037</name>
</gene>
<protein>
    <recommendedName>
        <fullName evidence="3">Regulatory protein GemA</fullName>
    </recommendedName>
</protein>
<dbReference type="AlphaFoldDB" id="A0A841QFV4"/>
<reference evidence="1 2" key="1">
    <citation type="submission" date="2020-08" db="EMBL/GenBank/DDBJ databases">
        <title>Genomic Encyclopedia of Type Strains, Phase IV (KMG-IV): sequencing the most valuable type-strain genomes for metagenomic binning, comparative biology and taxonomic classification.</title>
        <authorList>
            <person name="Goeker M."/>
        </authorList>
    </citation>
    <scope>NUCLEOTIDE SEQUENCE [LARGE SCALE GENOMIC DNA]</scope>
    <source>
        <strain evidence="1 2">DSM 4491</strain>
    </source>
</reference>
<accession>A0A841QFV4</accession>
<dbReference type="InterPro" id="IPR009363">
    <property type="entry name" value="Phage_Mu_Gp16"/>
</dbReference>
<dbReference type="Proteomes" id="UP000578000">
    <property type="component" value="Unassembled WGS sequence"/>
</dbReference>
<dbReference type="RefSeq" id="WP_166114884.1">
    <property type="nucleotide sequence ID" value="NZ_BAABDB010000036.1"/>
</dbReference>
<dbReference type="EMBL" id="JACHIE010000008">
    <property type="protein sequence ID" value="MBB6457441.1"/>
    <property type="molecule type" value="Genomic_DNA"/>
</dbReference>